<name>A0A0G3EKF3_9BACT</name>
<reference evidence="2 3" key="2">
    <citation type="journal article" date="2016" name="ISME J.">
        <title>Characterization of the first cultured representative of Verrucomicrobia subdivision 5 indicates the proposal of a novel phylum.</title>
        <authorList>
            <person name="Spring S."/>
            <person name="Bunk B."/>
            <person name="Sproer C."/>
            <person name="Schumann P."/>
            <person name="Rohde M."/>
            <person name="Tindall B.J."/>
            <person name="Klenk H.P."/>
        </authorList>
    </citation>
    <scope>NUCLEOTIDE SEQUENCE [LARGE SCALE GENOMIC DNA]</scope>
    <source>
        <strain evidence="2 3">L21-Fru-AB</strain>
    </source>
</reference>
<feature type="domain" description="PD-(D/E)XK endonuclease-like" evidence="1">
    <location>
        <begin position="9"/>
        <end position="309"/>
    </location>
</feature>
<evidence type="ECO:0000259" key="1">
    <source>
        <dbReference type="Pfam" id="PF12705"/>
    </source>
</evidence>
<reference evidence="3" key="1">
    <citation type="submission" date="2015-02" db="EMBL/GenBank/DDBJ databases">
        <title>Description and complete genome sequence of the first cultured representative of the subdivision 5 of the Verrucomicrobia phylum.</title>
        <authorList>
            <person name="Spring S."/>
            <person name="Bunk B."/>
            <person name="Sproer C."/>
            <person name="Klenk H.-P."/>
        </authorList>
    </citation>
    <scope>NUCLEOTIDE SEQUENCE [LARGE SCALE GENOMIC DNA]</scope>
    <source>
        <strain evidence="3">L21-Fru-AB</strain>
    </source>
</reference>
<dbReference type="STRING" id="1307763.L21SP4_01407"/>
<protein>
    <submittedName>
        <fullName evidence="2">PD-(D/E)XK nuclease superfamily protein</fullName>
    </submittedName>
</protein>
<dbReference type="InterPro" id="IPR011604">
    <property type="entry name" value="PDDEXK-like_dom_sf"/>
</dbReference>
<dbReference type="Pfam" id="PF12705">
    <property type="entry name" value="PDDEXK_1"/>
    <property type="match status" value="1"/>
</dbReference>
<dbReference type="AlphaFoldDB" id="A0A0G3EKF3"/>
<dbReference type="OrthoDB" id="9768303at2"/>
<dbReference type="EMBL" id="CP010904">
    <property type="protein sequence ID" value="AKJ64654.1"/>
    <property type="molecule type" value="Genomic_DNA"/>
</dbReference>
<dbReference type="InterPro" id="IPR038726">
    <property type="entry name" value="PDDEXK_AddAB-type"/>
</dbReference>
<dbReference type="Gene3D" id="3.90.320.10">
    <property type="match status" value="1"/>
</dbReference>
<dbReference type="KEGG" id="vbl:L21SP4_01407"/>
<gene>
    <name evidence="2" type="ORF">L21SP4_01407</name>
</gene>
<sequence length="314" mass="37075">MKELRNIFSWSYSAAMDFEECRRRHYWKKYGKWGGWNRDADPTARKAYQLDKMENCFTLTGHAAEQAVEWLLAEAQSGRDHGAEEAWEHIARPFLRRAWKESRDGEWRRAPKKYCCLREHYYGTLEDEKSRAAEMKEQILRCLAHFLDRTLPRLRDIRPEDRIEVAVPGAGGDAEHFVFNGIKVYAIPDYAWREADRIHIIDWKAGRMKAEHARQVGVYGLWAREKHATPPEQVTVYVEYLNEGRVAVDQLTPERLDEVVAYMSRTVGEMTEYLVDADRERNIPVPRDEWELASDPRICGRCNFYELCREELER</sequence>
<dbReference type="RefSeq" id="WP_052881962.1">
    <property type="nucleotide sequence ID" value="NZ_CP010904.1"/>
</dbReference>
<evidence type="ECO:0000313" key="2">
    <source>
        <dbReference type="EMBL" id="AKJ64654.1"/>
    </source>
</evidence>
<dbReference type="Proteomes" id="UP000035268">
    <property type="component" value="Chromosome"/>
</dbReference>
<accession>A0A0G3EKF3</accession>
<proteinExistence type="predicted"/>
<organism evidence="2 3">
    <name type="scientific">Kiritimatiella glycovorans</name>
    <dbReference type="NCBI Taxonomy" id="1307763"/>
    <lineage>
        <taxon>Bacteria</taxon>
        <taxon>Pseudomonadati</taxon>
        <taxon>Kiritimatiellota</taxon>
        <taxon>Kiritimatiellia</taxon>
        <taxon>Kiritimatiellales</taxon>
        <taxon>Kiritimatiellaceae</taxon>
        <taxon>Kiritimatiella</taxon>
    </lineage>
</organism>
<evidence type="ECO:0000313" key="3">
    <source>
        <dbReference type="Proteomes" id="UP000035268"/>
    </source>
</evidence>
<keyword evidence="3" id="KW-1185">Reference proteome</keyword>